<evidence type="ECO:0000313" key="3">
    <source>
        <dbReference type="Proteomes" id="UP001244295"/>
    </source>
</evidence>
<dbReference type="AlphaFoldDB" id="A0AAW8DY90"/>
<evidence type="ECO:0000256" key="1">
    <source>
        <dbReference type="SAM" id="Phobius"/>
    </source>
</evidence>
<accession>A0AAW8DY90</accession>
<feature type="transmembrane region" description="Helical" evidence="1">
    <location>
        <begin position="21"/>
        <end position="42"/>
    </location>
</feature>
<dbReference type="RefSeq" id="WP_307586558.1">
    <property type="nucleotide sequence ID" value="NZ_JAUSRQ010000012.1"/>
</dbReference>
<dbReference type="EMBL" id="JAUSRR010000006">
    <property type="protein sequence ID" value="MDP9924761.1"/>
    <property type="molecule type" value="Genomic_DNA"/>
</dbReference>
<keyword evidence="1" id="KW-0472">Membrane</keyword>
<name>A0AAW8DY90_9BURK</name>
<gene>
    <name evidence="2" type="ORF">J2W25_003797</name>
</gene>
<sequence>MTAQNSRSTARRDSMNAGLRLVLSVLTWVVSIPVLNVLLTGLARRQVLTLTGTGVALVACALLLWAGLIYWWQVPATPSIARRVTYFIAYVAVMALLGLIGVWAAFWATVAIHGL</sequence>
<keyword evidence="1" id="KW-1133">Transmembrane helix</keyword>
<feature type="transmembrane region" description="Helical" evidence="1">
    <location>
        <begin position="48"/>
        <end position="72"/>
    </location>
</feature>
<dbReference type="Proteomes" id="UP001244295">
    <property type="component" value="Unassembled WGS sequence"/>
</dbReference>
<protein>
    <recommendedName>
        <fullName evidence="4">Transmembrane protein</fullName>
    </recommendedName>
</protein>
<feature type="transmembrane region" description="Helical" evidence="1">
    <location>
        <begin position="84"/>
        <end position="106"/>
    </location>
</feature>
<reference evidence="2" key="1">
    <citation type="submission" date="2023-07" db="EMBL/GenBank/DDBJ databases">
        <title>Sorghum-associated microbial communities from plants grown in Nebraska, USA.</title>
        <authorList>
            <person name="Schachtman D."/>
        </authorList>
    </citation>
    <scope>NUCLEOTIDE SEQUENCE</scope>
    <source>
        <strain evidence="2">DS2795</strain>
    </source>
</reference>
<evidence type="ECO:0000313" key="2">
    <source>
        <dbReference type="EMBL" id="MDP9924761.1"/>
    </source>
</evidence>
<proteinExistence type="predicted"/>
<comment type="caution">
    <text evidence="2">The sequence shown here is derived from an EMBL/GenBank/DDBJ whole genome shotgun (WGS) entry which is preliminary data.</text>
</comment>
<organism evidence="2 3">
    <name type="scientific">Variovorax boronicumulans</name>
    <dbReference type="NCBI Taxonomy" id="436515"/>
    <lineage>
        <taxon>Bacteria</taxon>
        <taxon>Pseudomonadati</taxon>
        <taxon>Pseudomonadota</taxon>
        <taxon>Betaproteobacteria</taxon>
        <taxon>Burkholderiales</taxon>
        <taxon>Comamonadaceae</taxon>
        <taxon>Variovorax</taxon>
    </lineage>
</organism>
<keyword evidence="1" id="KW-0812">Transmembrane</keyword>
<evidence type="ECO:0008006" key="4">
    <source>
        <dbReference type="Google" id="ProtNLM"/>
    </source>
</evidence>